<name>A0A4S4FVI1_9MICO</name>
<feature type="domain" description="Carboxymuconolactone decarboxylase-like" evidence="1">
    <location>
        <begin position="89"/>
        <end position="162"/>
    </location>
</feature>
<dbReference type="InterPro" id="IPR029032">
    <property type="entry name" value="AhpD-like"/>
</dbReference>
<dbReference type="Pfam" id="PF02627">
    <property type="entry name" value="CMD"/>
    <property type="match status" value="1"/>
</dbReference>
<sequence length="222" mass="23629">MFIWRFGHGSPSHNVVGVNDTEAPLGGRLELLAEANLDAMQRAVWDRLVSTQVPEARHAGFTARTDDGRFIGPFNAFLRWPGPGGALLDWARAQVQEETLSPLVRQVVTLAVGAVWKAPFEVEAHIAGARAAGATDAAITAVLSRQDSDDLPAEAAVARRLADALLVAHRVDPGLYAEAIELLREPGINAVAHLVGQYVTISALLIAFDVPATGPTPVDSSY</sequence>
<dbReference type="SUPFAM" id="SSF69118">
    <property type="entry name" value="AhpD-like"/>
    <property type="match status" value="1"/>
</dbReference>
<dbReference type="RefSeq" id="WP_136424668.1">
    <property type="nucleotide sequence ID" value="NZ_SSSN01000007.1"/>
</dbReference>
<dbReference type="EMBL" id="SSSN01000007">
    <property type="protein sequence ID" value="THG34032.1"/>
    <property type="molecule type" value="Genomic_DNA"/>
</dbReference>
<keyword evidence="3" id="KW-1185">Reference proteome</keyword>
<dbReference type="PANTHER" id="PTHR34846:SF11">
    <property type="entry name" value="4-CARBOXYMUCONOLACTONE DECARBOXYLASE FAMILY PROTEIN (AFU_ORTHOLOGUE AFUA_6G11590)"/>
    <property type="match status" value="1"/>
</dbReference>
<protein>
    <submittedName>
        <fullName evidence="2">Carboxymuconolactone decarboxylase family protein</fullName>
    </submittedName>
</protein>
<dbReference type="Proteomes" id="UP000307380">
    <property type="component" value="Unassembled WGS sequence"/>
</dbReference>
<proteinExistence type="predicted"/>
<dbReference type="Gene3D" id="1.20.1290.10">
    <property type="entry name" value="AhpD-like"/>
    <property type="match status" value="1"/>
</dbReference>
<dbReference type="InterPro" id="IPR003779">
    <property type="entry name" value="CMD-like"/>
</dbReference>
<gene>
    <name evidence="2" type="ORF">E6C70_11480</name>
</gene>
<dbReference type="AlphaFoldDB" id="A0A4S4FVI1"/>
<evidence type="ECO:0000259" key="1">
    <source>
        <dbReference type="Pfam" id="PF02627"/>
    </source>
</evidence>
<accession>A0A4S4FVI1</accession>
<dbReference type="PANTHER" id="PTHR34846">
    <property type="entry name" value="4-CARBOXYMUCONOLACTONE DECARBOXYLASE FAMILY PROTEIN (AFU_ORTHOLOGUE AFUA_6G11590)"/>
    <property type="match status" value="1"/>
</dbReference>
<evidence type="ECO:0000313" key="3">
    <source>
        <dbReference type="Proteomes" id="UP000307380"/>
    </source>
</evidence>
<organism evidence="2 3">
    <name type="scientific">Orlajensenia flava</name>
    <dbReference type="NCBI Taxonomy" id="2565934"/>
    <lineage>
        <taxon>Bacteria</taxon>
        <taxon>Bacillati</taxon>
        <taxon>Actinomycetota</taxon>
        <taxon>Actinomycetes</taxon>
        <taxon>Micrococcales</taxon>
        <taxon>Microbacteriaceae</taxon>
        <taxon>Orlajensenia</taxon>
    </lineage>
</organism>
<dbReference type="GO" id="GO:0051920">
    <property type="term" value="F:peroxiredoxin activity"/>
    <property type="evidence" value="ECO:0007669"/>
    <property type="project" value="InterPro"/>
</dbReference>
<dbReference type="OrthoDB" id="949132at2"/>
<comment type="caution">
    <text evidence="2">The sequence shown here is derived from an EMBL/GenBank/DDBJ whole genome shotgun (WGS) entry which is preliminary data.</text>
</comment>
<reference evidence="2 3" key="1">
    <citation type="submission" date="2019-04" db="EMBL/GenBank/DDBJ databases">
        <authorList>
            <person name="Jiang L."/>
        </authorList>
    </citation>
    <scope>NUCLEOTIDE SEQUENCE [LARGE SCALE GENOMIC DNA]</scope>
    <source>
        <strain evidence="2 3">YIM 131861</strain>
    </source>
</reference>
<evidence type="ECO:0000313" key="2">
    <source>
        <dbReference type="EMBL" id="THG34032.1"/>
    </source>
</evidence>